<organism evidence="3 4">
    <name type="scientific">Hemibagrus guttatus</name>
    <dbReference type="NCBI Taxonomy" id="175788"/>
    <lineage>
        <taxon>Eukaryota</taxon>
        <taxon>Metazoa</taxon>
        <taxon>Chordata</taxon>
        <taxon>Craniata</taxon>
        <taxon>Vertebrata</taxon>
        <taxon>Euteleostomi</taxon>
        <taxon>Actinopterygii</taxon>
        <taxon>Neopterygii</taxon>
        <taxon>Teleostei</taxon>
        <taxon>Ostariophysi</taxon>
        <taxon>Siluriformes</taxon>
        <taxon>Bagridae</taxon>
        <taxon>Hemibagrus</taxon>
    </lineage>
</organism>
<dbReference type="Pfam" id="PF00078">
    <property type="entry name" value="RVT_1"/>
    <property type="match status" value="1"/>
</dbReference>
<feature type="region of interest" description="Disordered" evidence="1">
    <location>
        <begin position="62"/>
        <end position="86"/>
    </location>
</feature>
<dbReference type="InterPro" id="IPR000477">
    <property type="entry name" value="RT_dom"/>
</dbReference>
<reference evidence="3" key="1">
    <citation type="submission" date="2023-06" db="EMBL/GenBank/DDBJ databases">
        <title>Male Hemibagrus guttatus genome.</title>
        <authorList>
            <person name="Bian C."/>
        </authorList>
    </citation>
    <scope>NUCLEOTIDE SEQUENCE</scope>
    <source>
        <strain evidence="3">Male_cb2023</strain>
        <tissue evidence="3">Muscle</tissue>
    </source>
</reference>
<accession>A0AAE0RKM2</accession>
<feature type="non-terminal residue" evidence="3">
    <location>
        <position position="452"/>
    </location>
</feature>
<dbReference type="PANTHER" id="PTHR47510">
    <property type="entry name" value="REVERSE TRANSCRIPTASE DOMAIN-CONTAINING PROTEIN"/>
    <property type="match status" value="1"/>
</dbReference>
<evidence type="ECO:0000256" key="1">
    <source>
        <dbReference type="SAM" id="MobiDB-lite"/>
    </source>
</evidence>
<evidence type="ECO:0000259" key="2">
    <source>
        <dbReference type="Pfam" id="PF00078"/>
    </source>
</evidence>
<dbReference type="PANTHER" id="PTHR47510:SF3">
    <property type="entry name" value="ENDO_EXONUCLEASE_PHOSPHATASE DOMAIN-CONTAINING PROTEIN"/>
    <property type="match status" value="1"/>
</dbReference>
<gene>
    <name evidence="3" type="ORF">QTP70_026681</name>
</gene>
<proteinExistence type="predicted"/>
<dbReference type="AlphaFoldDB" id="A0AAE0RKM2"/>
<dbReference type="Proteomes" id="UP001274896">
    <property type="component" value="Unassembled WGS sequence"/>
</dbReference>
<comment type="caution">
    <text evidence="3">The sequence shown here is derived from an EMBL/GenBank/DDBJ whole genome shotgun (WGS) entry which is preliminary data.</text>
</comment>
<dbReference type="EMBL" id="JAUCMX010000001">
    <property type="protein sequence ID" value="KAK3557297.1"/>
    <property type="molecule type" value="Genomic_DNA"/>
</dbReference>
<protein>
    <recommendedName>
        <fullName evidence="2">Reverse transcriptase domain-containing protein</fullName>
    </recommendedName>
</protein>
<sequence length="452" mass="52024">IHACLFISFDMETRREETPSDLLRATELHLNTMESEDNDEDYTSDQLYVQSTSGYFWGKRTREQMSEEEENIEEAPPSRRQCLEQEDEEYEVTEQWSSSSSWSSSPILDSIPSIDAHSSSEHFCGMRKRRKEMTDEEDSDEDAPLRTRLRNLGSIWGAHPLRGPYPLLWSIPTIDSSSSDHFWWRMMMRRRELMSGEDNDEEDSPTRWESVEPEDDEFEAFEHIDMERSSSPSWSLSSSLDLMYFIYASTGQQFFAWGSCCWTRQHSWQSAQGTASGCRHPVPKKSSVSCLNDYRPVALTPIIMKCFERLVMSRIKNLLPLSLDHMQFAYRPNCSTDDAIITTLHLALTHLDNKDTYVQMLFIDFSSAFNTIIPQHLTEKLSLLSINNSLCNWILDFLTRRPQSVRIGNSISSTTTLNTGAPQGLRAQSTAVHSADSRLYSNAQFKPHPEVL</sequence>
<name>A0AAE0RKM2_9TELE</name>
<feature type="domain" description="Reverse transcriptase" evidence="2">
    <location>
        <begin position="282"/>
        <end position="426"/>
    </location>
</feature>
<evidence type="ECO:0000313" key="3">
    <source>
        <dbReference type="EMBL" id="KAK3557297.1"/>
    </source>
</evidence>
<evidence type="ECO:0000313" key="4">
    <source>
        <dbReference type="Proteomes" id="UP001274896"/>
    </source>
</evidence>
<keyword evidence="4" id="KW-1185">Reference proteome</keyword>